<evidence type="ECO:0000256" key="1">
    <source>
        <dbReference type="SAM" id="Phobius"/>
    </source>
</evidence>
<proteinExistence type="predicted"/>
<accession>A0A2I0BA36</accession>
<dbReference type="AlphaFoldDB" id="A0A2I0BA36"/>
<keyword evidence="1" id="KW-0812">Transmembrane</keyword>
<keyword evidence="3" id="KW-1185">Reference proteome</keyword>
<keyword evidence="1" id="KW-1133">Transmembrane helix</keyword>
<protein>
    <submittedName>
        <fullName evidence="2">Uncharacterized protein</fullName>
    </submittedName>
</protein>
<dbReference type="Proteomes" id="UP000236161">
    <property type="component" value="Unassembled WGS sequence"/>
</dbReference>
<sequence>MESVQSKPKKKADFRFTRAEVVPLSLLGCLLSQALYFYVGGNAHFGVLWSRISSSARQQAAAFDVLPLFEAGQVAAALFGNDSVSSEATAGG</sequence>
<gene>
    <name evidence="2" type="ORF">AXF42_Ash007376</name>
</gene>
<organism evidence="2 3">
    <name type="scientific">Apostasia shenzhenica</name>
    <dbReference type="NCBI Taxonomy" id="1088818"/>
    <lineage>
        <taxon>Eukaryota</taxon>
        <taxon>Viridiplantae</taxon>
        <taxon>Streptophyta</taxon>
        <taxon>Embryophyta</taxon>
        <taxon>Tracheophyta</taxon>
        <taxon>Spermatophyta</taxon>
        <taxon>Magnoliopsida</taxon>
        <taxon>Liliopsida</taxon>
        <taxon>Asparagales</taxon>
        <taxon>Orchidaceae</taxon>
        <taxon>Apostasioideae</taxon>
        <taxon>Apostasia</taxon>
    </lineage>
</organism>
<evidence type="ECO:0000313" key="3">
    <source>
        <dbReference type="Proteomes" id="UP000236161"/>
    </source>
</evidence>
<dbReference type="EMBL" id="KZ451903">
    <property type="protein sequence ID" value="PKA64629.1"/>
    <property type="molecule type" value="Genomic_DNA"/>
</dbReference>
<evidence type="ECO:0000313" key="2">
    <source>
        <dbReference type="EMBL" id="PKA64629.1"/>
    </source>
</evidence>
<feature type="transmembrane region" description="Helical" evidence="1">
    <location>
        <begin position="21"/>
        <end position="39"/>
    </location>
</feature>
<name>A0A2I0BA36_9ASPA</name>
<reference evidence="2 3" key="1">
    <citation type="journal article" date="2017" name="Nature">
        <title>The Apostasia genome and the evolution of orchids.</title>
        <authorList>
            <person name="Zhang G.Q."/>
            <person name="Liu K.W."/>
            <person name="Li Z."/>
            <person name="Lohaus R."/>
            <person name="Hsiao Y.Y."/>
            <person name="Niu S.C."/>
            <person name="Wang J.Y."/>
            <person name="Lin Y.C."/>
            <person name="Xu Q."/>
            <person name="Chen L.J."/>
            <person name="Yoshida K."/>
            <person name="Fujiwara S."/>
            <person name="Wang Z.W."/>
            <person name="Zhang Y.Q."/>
            <person name="Mitsuda N."/>
            <person name="Wang M."/>
            <person name="Liu G.H."/>
            <person name="Pecoraro L."/>
            <person name="Huang H.X."/>
            <person name="Xiao X.J."/>
            <person name="Lin M."/>
            <person name="Wu X.Y."/>
            <person name="Wu W.L."/>
            <person name="Chen Y.Y."/>
            <person name="Chang S.B."/>
            <person name="Sakamoto S."/>
            <person name="Ohme-Takagi M."/>
            <person name="Yagi M."/>
            <person name="Zeng S.J."/>
            <person name="Shen C.Y."/>
            <person name="Yeh C.M."/>
            <person name="Luo Y.B."/>
            <person name="Tsai W.C."/>
            <person name="Van de Peer Y."/>
            <person name="Liu Z.J."/>
        </authorList>
    </citation>
    <scope>NUCLEOTIDE SEQUENCE [LARGE SCALE GENOMIC DNA]</scope>
    <source>
        <strain evidence="3">cv. Shenzhen</strain>
        <tissue evidence="2">Stem</tissue>
    </source>
</reference>
<keyword evidence="1" id="KW-0472">Membrane</keyword>